<dbReference type="AlphaFoldDB" id="A0A6A6H2U2"/>
<gene>
    <name evidence="11" type="ORF">EV356DRAFT_450569</name>
</gene>
<keyword evidence="9" id="KW-0961">Cell wall biogenesis/degradation</keyword>
<evidence type="ECO:0000313" key="12">
    <source>
        <dbReference type="Proteomes" id="UP000800092"/>
    </source>
</evidence>
<dbReference type="PANTHER" id="PTHR31736:SF19">
    <property type="entry name" value="PECTIN LYASE SUPERFAMILY PROTEIN-RELATED"/>
    <property type="match status" value="1"/>
</dbReference>
<comment type="similarity">
    <text evidence="2 10">Belongs to the glycosyl hydrolase 28 family.</text>
</comment>
<sequence>MIGCAVAQLSGAVGPSTSYASKASTKICNVLNYGAKATGTTDIGPPLASAWADCKTGGLVYIPPGSYGIETAVTLKSGSASAIQLDGTIYRNGDVPGDEFISISGCTDFELFSGNSKGAIQGYGYEYLENGNYGTRLLRFTNVNHFSMHGIALVDSPSYYVVFDTCSNGEIYNLIIRGISTLGETDGVDVWGSNIWVHDVEVTNGDECVTVKSPAKNFLIESIYCNLSGGTAIGSLGTGTDISNIHYRNLYMNRADACYLKTNNGDGTVTDVTWENVIVHGGPYILAVNEAWGSSRGSTGVQLSNLNFTNWHGYNSANSRPVIRLECDPDVPCSGLTVNNVNLWTSEGSDVTWSCQNSYGSGACLHKDTGTLSTYTTVSTITKAPSYSTSTMAADLATDFPTTQSFTIPPVPTSFFPGQKPSSALLNLNGAGGLGSAKRTVANVHAPRATSL</sequence>
<protein>
    <submittedName>
        <fullName evidence="11">Glycoside hydrolase family 28 protein</fullName>
    </submittedName>
</protein>
<dbReference type="InterPro" id="IPR011050">
    <property type="entry name" value="Pectin_lyase_fold/virulence"/>
</dbReference>
<keyword evidence="8 10" id="KW-0326">Glycosidase</keyword>
<evidence type="ECO:0000256" key="7">
    <source>
        <dbReference type="ARBA" id="ARBA00023180"/>
    </source>
</evidence>
<dbReference type="Proteomes" id="UP000800092">
    <property type="component" value="Unassembled WGS sequence"/>
</dbReference>
<comment type="subcellular location">
    <subcellularLocation>
        <location evidence="1">Secreted</location>
    </subcellularLocation>
</comment>
<dbReference type="GO" id="GO:0005576">
    <property type="term" value="C:extracellular region"/>
    <property type="evidence" value="ECO:0007669"/>
    <property type="project" value="UniProtKB-SubCell"/>
</dbReference>
<keyword evidence="3" id="KW-0964">Secreted</keyword>
<keyword evidence="4" id="KW-0732">Signal</keyword>
<dbReference type="Gene3D" id="2.160.20.10">
    <property type="entry name" value="Single-stranded right-handed beta-helix, Pectin lyase-like"/>
    <property type="match status" value="1"/>
</dbReference>
<dbReference type="PANTHER" id="PTHR31736">
    <property type="match status" value="1"/>
</dbReference>
<keyword evidence="5 10" id="KW-0378">Hydrolase</keyword>
<dbReference type="GO" id="GO:0046576">
    <property type="term" value="F:rhamnogalacturonan alpha-L-rhamnopyranosyl-(1-&gt;4)-alpha-D-galactopyranosyluronide lyase activity"/>
    <property type="evidence" value="ECO:0007669"/>
    <property type="project" value="UniProtKB-ARBA"/>
</dbReference>
<name>A0A6A6H2U2_VIRVR</name>
<keyword evidence="6" id="KW-1015">Disulfide bond</keyword>
<reference evidence="11" key="1">
    <citation type="journal article" date="2020" name="Stud. Mycol.">
        <title>101 Dothideomycetes genomes: a test case for predicting lifestyles and emergence of pathogens.</title>
        <authorList>
            <person name="Haridas S."/>
            <person name="Albert R."/>
            <person name="Binder M."/>
            <person name="Bloem J."/>
            <person name="Labutti K."/>
            <person name="Salamov A."/>
            <person name="Andreopoulos B."/>
            <person name="Baker S."/>
            <person name="Barry K."/>
            <person name="Bills G."/>
            <person name="Bluhm B."/>
            <person name="Cannon C."/>
            <person name="Castanera R."/>
            <person name="Culley D."/>
            <person name="Daum C."/>
            <person name="Ezra D."/>
            <person name="Gonzalez J."/>
            <person name="Henrissat B."/>
            <person name="Kuo A."/>
            <person name="Liang C."/>
            <person name="Lipzen A."/>
            <person name="Lutzoni F."/>
            <person name="Magnuson J."/>
            <person name="Mondo S."/>
            <person name="Nolan M."/>
            <person name="Ohm R."/>
            <person name="Pangilinan J."/>
            <person name="Park H.-J."/>
            <person name="Ramirez L."/>
            <person name="Alfaro M."/>
            <person name="Sun H."/>
            <person name="Tritt A."/>
            <person name="Yoshinaga Y."/>
            <person name="Zwiers L.-H."/>
            <person name="Turgeon B."/>
            <person name="Goodwin S."/>
            <person name="Spatafora J."/>
            <person name="Crous P."/>
            <person name="Grigoriev I."/>
        </authorList>
    </citation>
    <scope>NUCLEOTIDE SEQUENCE</scope>
    <source>
        <strain evidence="11">Tuck. ex Michener</strain>
    </source>
</reference>
<dbReference type="GO" id="GO:0005975">
    <property type="term" value="P:carbohydrate metabolic process"/>
    <property type="evidence" value="ECO:0007669"/>
    <property type="project" value="InterPro"/>
</dbReference>
<evidence type="ECO:0000256" key="4">
    <source>
        <dbReference type="ARBA" id="ARBA00022729"/>
    </source>
</evidence>
<evidence type="ECO:0000256" key="1">
    <source>
        <dbReference type="ARBA" id="ARBA00004613"/>
    </source>
</evidence>
<evidence type="ECO:0000256" key="3">
    <source>
        <dbReference type="ARBA" id="ARBA00022525"/>
    </source>
</evidence>
<evidence type="ECO:0000256" key="9">
    <source>
        <dbReference type="ARBA" id="ARBA00023316"/>
    </source>
</evidence>
<dbReference type="InterPro" id="IPR000743">
    <property type="entry name" value="Glyco_hydro_28"/>
</dbReference>
<organism evidence="11 12">
    <name type="scientific">Viridothelium virens</name>
    <name type="common">Speckled blister lichen</name>
    <name type="synonym">Trypethelium virens</name>
    <dbReference type="NCBI Taxonomy" id="1048519"/>
    <lineage>
        <taxon>Eukaryota</taxon>
        <taxon>Fungi</taxon>
        <taxon>Dikarya</taxon>
        <taxon>Ascomycota</taxon>
        <taxon>Pezizomycotina</taxon>
        <taxon>Dothideomycetes</taxon>
        <taxon>Dothideomycetes incertae sedis</taxon>
        <taxon>Trypetheliales</taxon>
        <taxon>Trypetheliaceae</taxon>
        <taxon>Viridothelium</taxon>
    </lineage>
</organism>
<evidence type="ECO:0000256" key="5">
    <source>
        <dbReference type="ARBA" id="ARBA00022801"/>
    </source>
</evidence>
<dbReference type="EMBL" id="ML991818">
    <property type="protein sequence ID" value="KAF2232209.1"/>
    <property type="molecule type" value="Genomic_DNA"/>
</dbReference>
<evidence type="ECO:0000256" key="8">
    <source>
        <dbReference type="ARBA" id="ARBA00023295"/>
    </source>
</evidence>
<evidence type="ECO:0000256" key="6">
    <source>
        <dbReference type="ARBA" id="ARBA00023157"/>
    </source>
</evidence>
<keyword evidence="12" id="KW-1185">Reference proteome</keyword>
<dbReference type="SUPFAM" id="SSF51126">
    <property type="entry name" value="Pectin lyase-like"/>
    <property type="match status" value="1"/>
</dbReference>
<dbReference type="OrthoDB" id="2268901at2759"/>
<evidence type="ECO:0000256" key="2">
    <source>
        <dbReference type="ARBA" id="ARBA00008834"/>
    </source>
</evidence>
<dbReference type="GO" id="GO:0004650">
    <property type="term" value="F:polygalacturonase activity"/>
    <property type="evidence" value="ECO:0007669"/>
    <property type="project" value="InterPro"/>
</dbReference>
<dbReference type="InterPro" id="IPR012334">
    <property type="entry name" value="Pectin_lyas_fold"/>
</dbReference>
<dbReference type="Pfam" id="PF00295">
    <property type="entry name" value="Glyco_hydro_28"/>
    <property type="match status" value="1"/>
</dbReference>
<evidence type="ECO:0000313" key="11">
    <source>
        <dbReference type="EMBL" id="KAF2232209.1"/>
    </source>
</evidence>
<proteinExistence type="inferred from homology"/>
<dbReference type="GO" id="GO:0071555">
    <property type="term" value="P:cell wall organization"/>
    <property type="evidence" value="ECO:0007669"/>
    <property type="project" value="UniProtKB-KW"/>
</dbReference>
<evidence type="ECO:0000256" key="10">
    <source>
        <dbReference type="RuleBase" id="RU361169"/>
    </source>
</evidence>
<keyword evidence="7" id="KW-0325">Glycoprotein</keyword>
<accession>A0A6A6H2U2</accession>